<feature type="domain" description="LUD" evidence="1">
    <location>
        <begin position="51"/>
        <end position="223"/>
    </location>
</feature>
<dbReference type="InterPro" id="IPR003741">
    <property type="entry name" value="LUD_dom"/>
</dbReference>
<dbReference type="PANTHER" id="PTHR43682">
    <property type="entry name" value="LACTATE UTILIZATION PROTEIN C"/>
    <property type="match status" value="1"/>
</dbReference>
<name>A0A2S5KH23_9PROT</name>
<dbReference type="OrthoDB" id="9794157at2"/>
<sequence length="226" mass="24768">MNSGREQILAKLRAKRDTSDAAEQAARQRVAERIQHHAPVLIPARGQGDKAELLARFQQMATEAIADVSLHETETAALAAIADQLQQQGITSLVTTADAQWQQHDWASQGIQCQVRPAQVGDHASLTPCLAGIAETGTLMITSAPHHPTTLHFLPDWHLVVLHSSQIVGSYEDAWTRLRQRNQQTGGMPRTVNMITGASRSADIEQRLQMGAHGPKRLSIFIVMDN</sequence>
<protein>
    <recommendedName>
        <fullName evidence="1">LUD domain-containing protein</fullName>
    </recommendedName>
</protein>
<dbReference type="Pfam" id="PF02589">
    <property type="entry name" value="LUD_dom"/>
    <property type="match status" value="1"/>
</dbReference>
<dbReference type="InterPro" id="IPR037171">
    <property type="entry name" value="NagB/RpiA_transferase-like"/>
</dbReference>
<dbReference type="InterPro" id="IPR024185">
    <property type="entry name" value="FTHF_cligase-like_sf"/>
</dbReference>
<dbReference type="Gene3D" id="3.40.50.10420">
    <property type="entry name" value="NagB/RpiA/CoA transferase-like"/>
    <property type="match status" value="1"/>
</dbReference>
<evidence type="ECO:0000313" key="3">
    <source>
        <dbReference type="Proteomes" id="UP000238196"/>
    </source>
</evidence>
<dbReference type="AlphaFoldDB" id="A0A2S5KH23"/>
<dbReference type="PANTHER" id="PTHR43682:SF1">
    <property type="entry name" value="LACTATE UTILIZATION PROTEIN C"/>
    <property type="match status" value="1"/>
</dbReference>
<dbReference type="EMBL" id="PRLP01000167">
    <property type="protein sequence ID" value="PPC74104.1"/>
    <property type="molecule type" value="Genomic_DNA"/>
</dbReference>
<accession>A0A2S5KH23</accession>
<reference evidence="2 3" key="1">
    <citation type="submission" date="2018-02" db="EMBL/GenBank/DDBJ databases">
        <title>novel marine gammaproteobacteria from coastal saline agro ecosystem.</title>
        <authorList>
            <person name="Krishnan R."/>
            <person name="Ramesh Kumar N."/>
        </authorList>
    </citation>
    <scope>NUCLEOTIDE SEQUENCE [LARGE SCALE GENOMIC DNA]</scope>
    <source>
        <strain evidence="2 3">228</strain>
    </source>
</reference>
<proteinExistence type="predicted"/>
<dbReference type="SUPFAM" id="SSF100950">
    <property type="entry name" value="NagB/RpiA/CoA transferase-like"/>
    <property type="match status" value="1"/>
</dbReference>
<evidence type="ECO:0000313" key="2">
    <source>
        <dbReference type="EMBL" id="PPC74104.1"/>
    </source>
</evidence>
<evidence type="ECO:0000259" key="1">
    <source>
        <dbReference type="Pfam" id="PF02589"/>
    </source>
</evidence>
<organism evidence="2 3">
    <name type="scientific">Proteobacteria bacterium 228</name>
    <dbReference type="NCBI Taxonomy" id="2083153"/>
    <lineage>
        <taxon>Bacteria</taxon>
        <taxon>Pseudomonadati</taxon>
        <taxon>Pseudomonadota</taxon>
    </lineage>
</organism>
<comment type="caution">
    <text evidence="2">The sequence shown here is derived from an EMBL/GenBank/DDBJ whole genome shotgun (WGS) entry which is preliminary data.</text>
</comment>
<dbReference type="Proteomes" id="UP000238196">
    <property type="component" value="Unassembled WGS sequence"/>
</dbReference>
<gene>
    <name evidence="2" type="ORF">C4K68_27205</name>
</gene>